<name>A0A521G2M5_9BACT</name>
<dbReference type="PANTHER" id="PTHR46564:SF1">
    <property type="entry name" value="TRANSPOSASE"/>
    <property type="match status" value="1"/>
</dbReference>
<dbReference type="Pfam" id="PF13358">
    <property type="entry name" value="DDE_3"/>
    <property type="match status" value="1"/>
</dbReference>
<feature type="domain" description="Tc1-like transposase DDE" evidence="1">
    <location>
        <begin position="5"/>
        <end position="136"/>
    </location>
</feature>
<dbReference type="InterPro" id="IPR036397">
    <property type="entry name" value="RNaseH_sf"/>
</dbReference>
<evidence type="ECO:0000259" key="1">
    <source>
        <dbReference type="Pfam" id="PF13358"/>
    </source>
</evidence>
<dbReference type="PANTHER" id="PTHR46564">
    <property type="entry name" value="TRANSPOSASE"/>
    <property type="match status" value="1"/>
</dbReference>
<gene>
    <name evidence="2" type="ORF">CDV28_10813</name>
</gene>
<dbReference type="NCBIfam" id="NF033545">
    <property type="entry name" value="transpos_IS630"/>
    <property type="match status" value="1"/>
</dbReference>
<dbReference type="AlphaFoldDB" id="A0A521G2M5"/>
<evidence type="ECO:0000313" key="3">
    <source>
        <dbReference type="Proteomes" id="UP000316238"/>
    </source>
</evidence>
<keyword evidence="3" id="KW-1185">Reference proteome</keyword>
<comment type="caution">
    <text evidence="2">The sequence shown here is derived from an EMBL/GenBank/DDBJ whole genome shotgun (WGS) entry which is preliminary data.</text>
</comment>
<evidence type="ECO:0000313" key="2">
    <source>
        <dbReference type="EMBL" id="TAA75274.1"/>
    </source>
</evidence>
<dbReference type="InterPro" id="IPR038717">
    <property type="entry name" value="Tc1-like_DDE_dom"/>
</dbReference>
<organism evidence="2 3">
    <name type="scientific">Candidatus Electronema aureum</name>
    <dbReference type="NCBI Taxonomy" id="2005002"/>
    <lineage>
        <taxon>Bacteria</taxon>
        <taxon>Pseudomonadati</taxon>
        <taxon>Thermodesulfobacteriota</taxon>
        <taxon>Desulfobulbia</taxon>
        <taxon>Desulfobulbales</taxon>
        <taxon>Desulfobulbaceae</taxon>
        <taxon>Candidatus Electronema</taxon>
    </lineage>
</organism>
<protein>
    <submittedName>
        <fullName evidence="2">Transposase</fullName>
    </submittedName>
</protein>
<dbReference type="Proteomes" id="UP000316238">
    <property type="component" value="Unassembled WGS sequence"/>
</dbReference>
<accession>A0A521G2M5</accession>
<dbReference type="Gene3D" id="3.30.420.10">
    <property type="entry name" value="Ribonuclease H-like superfamily/Ribonuclease H"/>
    <property type="match status" value="1"/>
</dbReference>
<reference evidence="2" key="1">
    <citation type="submission" date="2017-07" db="EMBL/GenBank/DDBJ databases">
        <title>The cable genome - Insights into the physiology and evolution of filamentous bacteria capable of sulfide oxidation via long distance electron transfer.</title>
        <authorList>
            <person name="Thorup C."/>
            <person name="Bjerg J.T."/>
            <person name="Schreiber L."/>
            <person name="Nielsen L.P."/>
            <person name="Kjeldsen K.U."/>
            <person name="Boesen T."/>
            <person name="Boggild A."/>
            <person name="Meysman F."/>
            <person name="Geelhoed J."/>
            <person name="Schramm A."/>
        </authorList>
    </citation>
    <scope>NUCLEOTIDE SEQUENCE [LARGE SCALE GENOMIC DNA]</scope>
    <source>
        <strain evidence="2">GS</strain>
    </source>
</reference>
<dbReference type="InterPro" id="IPR047655">
    <property type="entry name" value="Transpos_IS630-like"/>
</dbReference>
<proteinExistence type="predicted"/>
<dbReference type="EMBL" id="NQJD01000008">
    <property type="protein sequence ID" value="TAA75274.1"/>
    <property type="molecule type" value="Genomic_DNA"/>
</dbReference>
<sequence>MGIPLIYIDESGFPENMPRTFGYASEGARCFGKHDWQAKQKTNAIGALTGDRLLTTTLFDSSVNTDVFEAWIRQELLPALPNRAVVVMDNASFHKPERIQELIDDAGCLLEYLPSYSPDLNPIEHKWAHAKALRRKLRCSTDELFQQSVL</sequence>
<dbReference type="GO" id="GO:0003676">
    <property type="term" value="F:nucleic acid binding"/>
    <property type="evidence" value="ECO:0007669"/>
    <property type="project" value="InterPro"/>
</dbReference>